<comment type="similarity">
    <text evidence="2">Belongs to the MreD family.</text>
</comment>
<protein>
    <submittedName>
        <fullName evidence="9">Rod shape-determining protein MreD</fullName>
    </submittedName>
</protein>
<keyword evidence="7 8" id="KW-0472">Membrane</keyword>
<name>A0A6M0H0H0_9CLOT</name>
<dbReference type="InterPro" id="IPR007227">
    <property type="entry name" value="Cell_shape_determining_MreD"/>
</dbReference>
<evidence type="ECO:0000256" key="3">
    <source>
        <dbReference type="ARBA" id="ARBA00022475"/>
    </source>
</evidence>
<dbReference type="InterPro" id="IPR017225">
    <property type="entry name" value="Cell_shape_determin_MreD_prd"/>
</dbReference>
<gene>
    <name evidence="9" type="primary">mreD</name>
    <name evidence="9" type="ORF">G3M99_00595</name>
</gene>
<organism evidence="9 10">
    <name type="scientific">Clostridium senegalense</name>
    <dbReference type="NCBI Taxonomy" id="1465809"/>
    <lineage>
        <taxon>Bacteria</taxon>
        <taxon>Bacillati</taxon>
        <taxon>Bacillota</taxon>
        <taxon>Clostridia</taxon>
        <taxon>Eubacteriales</taxon>
        <taxon>Clostridiaceae</taxon>
        <taxon>Clostridium</taxon>
    </lineage>
</organism>
<evidence type="ECO:0000313" key="9">
    <source>
        <dbReference type="EMBL" id="NEU03371.1"/>
    </source>
</evidence>
<dbReference type="GO" id="GO:0005886">
    <property type="term" value="C:plasma membrane"/>
    <property type="evidence" value="ECO:0007669"/>
    <property type="project" value="UniProtKB-SubCell"/>
</dbReference>
<dbReference type="PIRSF" id="PIRSF037497">
    <property type="entry name" value="MreD_Clostridium/Treponema_prd"/>
    <property type="match status" value="1"/>
</dbReference>
<sequence>MKKILTLIGIILVLTILDNTLVTFFAIKSVYPSLVLIFIISYSIINGEKEAILLGIFSGAIQDLYFFNGIGVNMLTNMIICYIAAVVGKSIFKEKSFVPIVSTLFLSILKGIIILIVLYLMNIKINTENILYTSLYNMVLSIILYRYVYKLSETKFIKKEWRF</sequence>
<reference evidence="9 10" key="1">
    <citation type="submission" date="2020-02" db="EMBL/GenBank/DDBJ databases">
        <title>Genome assembly of a novel Clostridium senegalense strain.</title>
        <authorList>
            <person name="Gupta T.B."/>
            <person name="Jauregui R."/>
            <person name="Maclean P."/>
            <person name="Nawarathana A."/>
            <person name="Brightwell G."/>
        </authorList>
    </citation>
    <scope>NUCLEOTIDE SEQUENCE [LARGE SCALE GENOMIC DNA]</scope>
    <source>
        <strain evidence="9 10">AGRFS4</strain>
    </source>
</reference>
<dbReference type="NCBIfam" id="TIGR03426">
    <property type="entry name" value="shape_MreD"/>
    <property type="match status" value="1"/>
</dbReference>
<dbReference type="GO" id="GO:0008360">
    <property type="term" value="P:regulation of cell shape"/>
    <property type="evidence" value="ECO:0007669"/>
    <property type="project" value="UniProtKB-KW"/>
</dbReference>
<evidence type="ECO:0000256" key="5">
    <source>
        <dbReference type="ARBA" id="ARBA00022960"/>
    </source>
</evidence>
<keyword evidence="6 8" id="KW-1133">Transmembrane helix</keyword>
<feature type="transmembrane region" description="Helical" evidence="8">
    <location>
        <begin position="130"/>
        <end position="149"/>
    </location>
</feature>
<proteinExistence type="inferred from homology"/>
<dbReference type="RefSeq" id="WP_061995007.1">
    <property type="nucleotide sequence ID" value="NZ_JAAGPU010000001.1"/>
</dbReference>
<evidence type="ECO:0000256" key="2">
    <source>
        <dbReference type="ARBA" id="ARBA00007776"/>
    </source>
</evidence>
<feature type="transmembrane region" description="Helical" evidence="8">
    <location>
        <begin position="65"/>
        <end position="85"/>
    </location>
</feature>
<comment type="caution">
    <text evidence="9">The sequence shown here is derived from an EMBL/GenBank/DDBJ whole genome shotgun (WGS) entry which is preliminary data.</text>
</comment>
<evidence type="ECO:0000256" key="6">
    <source>
        <dbReference type="ARBA" id="ARBA00022989"/>
    </source>
</evidence>
<dbReference type="Pfam" id="PF04093">
    <property type="entry name" value="MreD"/>
    <property type="match status" value="1"/>
</dbReference>
<evidence type="ECO:0000313" key="10">
    <source>
        <dbReference type="Proteomes" id="UP000481872"/>
    </source>
</evidence>
<evidence type="ECO:0000256" key="4">
    <source>
        <dbReference type="ARBA" id="ARBA00022692"/>
    </source>
</evidence>
<dbReference type="Proteomes" id="UP000481872">
    <property type="component" value="Unassembled WGS sequence"/>
</dbReference>
<keyword evidence="3" id="KW-1003">Cell membrane</keyword>
<keyword evidence="10" id="KW-1185">Reference proteome</keyword>
<comment type="subcellular location">
    <subcellularLocation>
        <location evidence="1">Cell membrane</location>
        <topology evidence="1">Multi-pass membrane protein</topology>
    </subcellularLocation>
</comment>
<accession>A0A6M0H0H0</accession>
<dbReference type="AlphaFoldDB" id="A0A6M0H0H0"/>
<keyword evidence="4 8" id="KW-0812">Transmembrane</keyword>
<evidence type="ECO:0000256" key="1">
    <source>
        <dbReference type="ARBA" id="ARBA00004651"/>
    </source>
</evidence>
<dbReference type="EMBL" id="JAAGPU010000001">
    <property type="protein sequence ID" value="NEU03371.1"/>
    <property type="molecule type" value="Genomic_DNA"/>
</dbReference>
<evidence type="ECO:0000256" key="7">
    <source>
        <dbReference type="ARBA" id="ARBA00023136"/>
    </source>
</evidence>
<evidence type="ECO:0000256" key="8">
    <source>
        <dbReference type="SAM" id="Phobius"/>
    </source>
</evidence>
<feature type="transmembrane region" description="Helical" evidence="8">
    <location>
        <begin position="97"/>
        <end position="118"/>
    </location>
</feature>
<keyword evidence="5" id="KW-0133">Cell shape</keyword>